<dbReference type="SUPFAM" id="SSF52058">
    <property type="entry name" value="L domain-like"/>
    <property type="match status" value="1"/>
</dbReference>
<name>S8CVS5_9LAMI</name>
<dbReference type="InterPro" id="IPR011009">
    <property type="entry name" value="Kinase-like_dom_sf"/>
</dbReference>
<comment type="subcellular location">
    <subcellularLocation>
        <location evidence="1">Membrane</location>
        <topology evidence="1">Single-pass type I membrane protein</topology>
    </subcellularLocation>
</comment>
<dbReference type="Gene3D" id="3.30.200.20">
    <property type="entry name" value="Phosphorylase Kinase, domain 1"/>
    <property type="match status" value="1"/>
</dbReference>
<keyword evidence="8" id="KW-0732">Signal</keyword>
<reference evidence="10 11" key="1">
    <citation type="journal article" date="2013" name="BMC Genomics">
        <title>The miniature genome of a carnivorous plant Genlisea aurea contains a low number of genes and short non-coding sequences.</title>
        <authorList>
            <person name="Leushkin E.V."/>
            <person name="Sutormin R.A."/>
            <person name="Nabieva E.R."/>
            <person name="Penin A.A."/>
            <person name="Kondrashov A.S."/>
            <person name="Logacheva M.D."/>
        </authorList>
    </citation>
    <scope>NUCLEOTIDE SEQUENCE [LARGE SCALE GENOMIC DNA]</scope>
</reference>
<evidence type="ECO:0000256" key="1">
    <source>
        <dbReference type="ARBA" id="ARBA00004479"/>
    </source>
</evidence>
<dbReference type="GO" id="GO:0005524">
    <property type="term" value="F:ATP binding"/>
    <property type="evidence" value="ECO:0007669"/>
    <property type="project" value="InterPro"/>
</dbReference>
<dbReference type="Proteomes" id="UP000015453">
    <property type="component" value="Unassembled WGS sequence"/>
</dbReference>
<evidence type="ECO:0000259" key="9">
    <source>
        <dbReference type="PROSITE" id="PS50011"/>
    </source>
</evidence>
<dbReference type="PROSITE" id="PS50011">
    <property type="entry name" value="PROTEIN_KINASE_DOM"/>
    <property type="match status" value="1"/>
</dbReference>
<dbReference type="GO" id="GO:0006952">
    <property type="term" value="P:defense response"/>
    <property type="evidence" value="ECO:0007669"/>
    <property type="project" value="UniProtKB-ARBA"/>
</dbReference>
<accession>S8CVS5</accession>
<feature type="chain" id="PRO_5004549738" description="Protein kinase domain-containing protein" evidence="8">
    <location>
        <begin position="23"/>
        <end position="776"/>
    </location>
</feature>
<dbReference type="PANTHER" id="PTHR48006">
    <property type="entry name" value="LEUCINE-RICH REPEAT-CONTAINING PROTEIN DDB_G0281931-RELATED"/>
    <property type="match status" value="1"/>
</dbReference>
<evidence type="ECO:0000256" key="7">
    <source>
        <dbReference type="SAM" id="Phobius"/>
    </source>
</evidence>
<dbReference type="FunFam" id="3.80.10.10:FF:000155">
    <property type="entry name" value="Putative inactive leucine-rich repeat receptor-like protein kinase"/>
    <property type="match status" value="1"/>
</dbReference>
<dbReference type="Pfam" id="PF13855">
    <property type="entry name" value="LRR_8"/>
    <property type="match status" value="1"/>
</dbReference>
<keyword evidence="6 7" id="KW-0472">Membrane</keyword>
<dbReference type="AlphaFoldDB" id="S8CVS5"/>
<dbReference type="GO" id="GO:0004672">
    <property type="term" value="F:protein kinase activity"/>
    <property type="evidence" value="ECO:0007669"/>
    <property type="project" value="InterPro"/>
</dbReference>
<dbReference type="OrthoDB" id="676979at2759"/>
<organism evidence="10 11">
    <name type="scientific">Genlisea aurea</name>
    <dbReference type="NCBI Taxonomy" id="192259"/>
    <lineage>
        <taxon>Eukaryota</taxon>
        <taxon>Viridiplantae</taxon>
        <taxon>Streptophyta</taxon>
        <taxon>Embryophyta</taxon>
        <taxon>Tracheophyta</taxon>
        <taxon>Spermatophyta</taxon>
        <taxon>Magnoliopsida</taxon>
        <taxon>eudicotyledons</taxon>
        <taxon>Gunneridae</taxon>
        <taxon>Pentapetalae</taxon>
        <taxon>asterids</taxon>
        <taxon>lamiids</taxon>
        <taxon>Lamiales</taxon>
        <taxon>Lentibulariaceae</taxon>
        <taxon>Genlisea</taxon>
    </lineage>
</organism>
<dbReference type="Gene3D" id="3.80.10.10">
    <property type="entry name" value="Ribonuclease Inhibitor"/>
    <property type="match status" value="2"/>
</dbReference>
<protein>
    <recommendedName>
        <fullName evidence="9">Protein kinase domain-containing protein</fullName>
    </recommendedName>
</protein>
<dbReference type="InterPro" id="IPR051824">
    <property type="entry name" value="LRR_Rcpt-Like_S/T_Kinase"/>
</dbReference>
<comment type="caution">
    <text evidence="10">The sequence shown here is derived from an EMBL/GenBank/DDBJ whole genome shotgun (WGS) entry which is preliminary data.</text>
</comment>
<evidence type="ECO:0000313" key="10">
    <source>
        <dbReference type="EMBL" id="EPS70920.1"/>
    </source>
</evidence>
<keyword evidence="2" id="KW-0433">Leucine-rich repeat</keyword>
<gene>
    <name evidence="10" type="ORF">M569_03829</name>
</gene>
<dbReference type="Pfam" id="PF00560">
    <property type="entry name" value="LRR_1"/>
    <property type="match status" value="3"/>
</dbReference>
<dbReference type="PRINTS" id="PR00019">
    <property type="entry name" value="LEURICHRPT"/>
</dbReference>
<dbReference type="SMART" id="SM00369">
    <property type="entry name" value="LRR_TYP"/>
    <property type="match status" value="4"/>
</dbReference>
<dbReference type="GO" id="GO:0051707">
    <property type="term" value="P:response to other organism"/>
    <property type="evidence" value="ECO:0007669"/>
    <property type="project" value="UniProtKB-ARBA"/>
</dbReference>
<dbReference type="SUPFAM" id="SSF56112">
    <property type="entry name" value="Protein kinase-like (PK-like)"/>
    <property type="match status" value="1"/>
</dbReference>
<dbReference type="InterPro" id="IPR001245">
    <property type="entry name" value="Ser-Thr/Tyr_kinase_cat_dom"/>
</dbReference>
<evidence type="ECO:0000313" key="11">
    <source>
        <dbReference type="Proteomes" id="UP000015453"/>
    </source>
</evidence>
<dbReference type="InterPro" id="IPR001611">
    <property type="entry name" value="Leu-rich_rpt"/>
</dbReference>
<dbReference type="InterPro" id="IPR000719">
    <property type="entry name" value="Prot_kinase_dom"/>
</dbReference>
<feature type="transmembrane region" description="Helical" evidence="7">
    <location>
        <begin position="395"/>
        <end position="419"/>
    </location>
</feature>
<dbReference type="InterPro" id="IPR032675">
    <property type="entry name" value="LRR_dom_sf"/>
</dbReference>
<proteinExistence type="predicted"/>
<dbReference type="GO" id="GO:0016020">
    <property type="term" value="C:membrane"/>
    <property type="evidence" value="ECO:0007669"/>
    <property type="project" value="UniProtKB-SubCell"/>
</dbReference>
<sequence>MRCSSNAAALFWLFLWCVVLLASPTDQLRNYETQVLLQLRKHLDYPTFLSDWENYGGDFCTYNSPPHVTIKCDNDSVTELRIIGDMPSPSPSPADFIGYAIPTRTLPPTFSTDSFITTLSRLSSLRVVSLESLGIWGTLPGKIHRLSSLQVLDMSSNFLFGSIPYEMSRMAKLQSLSFDANFFNDTLPDWLDSLKNLTILSLKNNLMEGQVPNGLSRITTLTELVLSHNLLTGKLPDLSGLSNLQLIDFRDNKLDLELPPLPKELANIFLSNNSFSGGISDQFGKLDKLQHLDLSQNHLTGTPPALLFSLPNISYLNLSYNSLSGSLPENFKCSDTLTLVDISNNRLIGQIPSCLNTSLDNRMVTIGGNCFSVDGRDQLPTATCVEKDDHRRRNIAILCGIIGGVVLVILTFIGLFFLIKRHRGQAEAAVVQHVAPKVHQQDDEHHPQSMISSDILASARLISQVAKMENQSAPSYRVFSVDELEEATKNFDDSNFLGEGSLGKVYKGRLENGSVIAVRDLALCKKHSTKNLRIRLDSFSKLRHPHLVGLLGHCIRPQDETANGKLFLVQEFVPNGNFRTHLAETLTEKLLTWPDRLAVLIGVAKAVHFLHTGVIPPSLNNQLKTNNVMIDEHGIAKLSDYGMSFLSDELEKSTGKRNVEDFGETVDRDDVYNFGFILLESLVGPVTSSKGESHLLNEMASFSSQDGRWKMVDPIVLTTSSQESLSVVMSITNKCIISSESVARPSFEEVLWNLQYAAQVQGTADADQKSDTQSLH</sequence>
<dbReference type="FunFam" id="1.10.510.10:FF:000657">
    <property type="entry name" value="Putative inactive leucine-rich repeat receptor-like protein kinase"/>
    <property type="match status" value="1"/>
</dbReference>
<feature type="signal peptide" evidence="8">
    <location>
        <begin position="1"/>
        <end position="22"/>
    </location>
</feature>
<dbReference type="FunFam" id="3.80.10.10:FF:000380">
    <property type="entry name" value="Putative inactive leucine-rich repeat receptor-like protein kinase"/>
    <property type="match status" value="1"/>
</dbReference>
<dbReference type="PANTHER" id="PTHR48006:SF80">
    <property type="entry name" value="PROTEIN KINASE DOMAIN-CONTAINING PROTEIN"/>
    <property type="match status" value="1"/>
</dbReference>
<keyword evidence="4" id="KW-0677">Repeat</keyword>
<evidence type="ECO:0000256" key="3">
    <source>
        <dbReference type="ARBA" id="ARBA00022692"/>
    </source>
</evidence>
<keyword evidence="11" id="KW-1185">Reference proteome</keyword>
<evidence type="ECO:0000256" key="5">
    <source>
        <dbReference type="ARBA" id="ARBA00022989"/>
    </source>
</evidence>
<evidence type="ECO:0000256" key="8">
    <source>
        <dbReference type="SAM" id="SignalP"/>
    </source>
</evidence>
<dbReference type="Pfam" id="PF07714">
    <property type="entry name" value="PK_Tyr_Ser-Thr"/>
    <property type="match status" value="1"/>
</dbReference>
<dbReference type="InterPro" id="IPR003591">
    <property type="entry name" value="Leu-rich_rpt_typical-subtyp"/>
</dbReference>
<evidence type="ECO:0000256" key="4">
    <source>
        <dbReference type="ARBA" id="ARBA00022737"/>
    </source>
</evidence>
<dbReference type="PROSITE" id="PS51450">
    <property type="entry name" value="LRR"/>
    <property type="match status" value="1"/>
</dbReference>
<keyword evidence="5 7" id="KW-1133">Transmembrane helix</keyword>
<evidence type="ECO:0000256" key="2">
    <source>
        <dbReference type="ARBA" id="ARBA00022614"/>
    </source>
</evidence>
<dbReference type="EMBL" id="AUSU01001476">
    <property type="protein sequence ID" value="EPS70920.1"/>
    <property type="molecule type" value="Genomic_DNA"/>
</dbReference>
<feature type="domain" description="Protein kinase" evidence="9">
    <location>
        <begin position="491"/>
        <end position="757"/>
    </location>
</feature>
<keyword evidence="3 7" id="KW-0812">Transmembrane</keyword>
<dbReference type="Gene3D" id="1.10.510.10">
    <property type="entry name" value="Transferase(Phosphotransferase) domain 1"/>
    <property type="match status" value="1"/>
</dbReference>
<evidence type="ECO:0000256" key="6">
    <source>
        <dbReference type="ARBA" id="ARBA00023136"/>
    </source>
</evidence>